<feature type="transmembrane region" description="Helical" evidence="6">
    <location>
        <begin position="63"/>
        <end position="89"/>
    </location>
</feature>
<keyword evidence="4 6" id="KW-0472">Membrane</keyword>
<evidence type="ECO:0000313" key="8">
    <source>
        <dbReference type="EMBL" id="ELP88425.1"/>
    </source>
</evidence>
<dbReference type="EMBL" id="KB206756">
    <property type="protein sequence ID" value="ELP88425.1"/>
    <property type="molecule type" value="Genomic_DNA"/>
</dbReference>
<feature type="transmembrane region" description="Helical" evidence="6">
    <location>
        <begin position="315"/>
        <end position="342"/>
    </location>
</feature>
<feature type="transmembrane region" description="Helical" evidence="6">
    <location>
        <begin position="248"/>
        <end position="271"/>
    </location>
</feature>
<dbReference type="GO" id="GO:0016020">
    <property type="term" value="C:membrane"/>
    <property type="evidence" value="ECO:0007669"/>
    <property type="project" value="UniProtKB-SubCell"/>
</dbReference>
<organism evidence="8 9">
    <name type="scientific">Entamoeba invadens IP1</name>
    <dbReference type="NCBI Taxonomy" id="370355"/>
    <lineage>
        <taxon>Eukaryota</taxon>
        <taxon>Amoebozoa</taxon>
        <taxon>Evosea</taxon>
        <taxon>Archamoebae</taxon>
        <taxon>Mastigamoebida</taxon>
        <taxon>Entamoebidae</taxon>
        <taxon>Entamoeba</taxon>
    </lineage>
</organism>
<feature type="transmembrane region" description="Helical" evidence="6">
    <location>
        <begin position="376"/>
        <end position="400"/>
    </location>
</feature>
<protein>
    <recommendedName>
        <fullName evidence="7">Amino acid transporter transmembrane domain-containing protein</fullName>
    </recommendedName>
</protein>
<evidence type="ECO:0000256" key="3">
    <source>
        <dbReference type="ARBA" id="ARBA00022989"/>
    </source>
</evidence>
<dbReference type="VEuPathDB" id="AmoebaDB:EIN_229580"/>
<feature type="compositionally biased region" description="Acidic residues" evidence="5">
    <location>
        <begin position="9"/>
        <end position="20"/>
    </location>
</feature>
<dbReference type="Pfam" id="PF01490">
    <property type="entry name" value="Aa_trans"/>
    <property type="match status" value="1"/>
</dbReference>
<keyword evidence="3 6" id="KW-1133">Transmembrane helix</keyword>
<gene>
    <name evidence="8" type="ORF">EIN_229580</name>
</gene>
<dbReference type="PANTHER" id="PTHR16189:SF13">
    <property type="entry name" value="AMINO ACID TRANSPORTER TRANSMEMBRANE DOMAIN-CONTAINING PROTEIN"/>
    <property type="match status" value="1"/>
</dbReference>
<evidence type="ECO:0000256" key="4">
    <source>
        <dbReference type="ARBA" id="ARBA00023136"/>
    </source>
</evidence>
<dbReference type="PANTHER" id="PTHR16189">
    <property type="entry name" value="TRANSMEMBRANE PROTEIN 104-RELATED"/>
    <property type="match status" value="1"/>
</dbReference>
<feature type="transmembrane region" description="Helical" evidence="6">
    <location>
        <begin position="490"/>
        <end position="514"/>
    </location>
</feature>
<evidence type="ECO:0000313" key="9">
    <source>
        <dbReference type="Proteomes" id="UP000014680"/>
    </source>
</evidence>
<feature type="transmembrane region" description="Helical" evidence="6">
    <location>
        <begin position="283"/>
        <end position="303"/>
    </location>
</feature>
<feature type="region of interest" description="Disordered" evidence="5">
    <location>
        <begin position="1"/>
        <end position="49"/>
    </location>
</feature>
<keyword evidence="9" id="KW-1185">Reference proteome</keyword>
<feature type="transmembrane region" description="Helical" evidence="6">
    <location>
        <begin position="173"/>
        <end position="195"/>
    </location>
</feature>
<dbReference type="InterPro" id="IPR013057">
    <property type="entry name" value="AA_transpt_TM"/>
</dbReference>
<reference evidence="8 9" key="1">
    <citation type="submission" date="2012-10" db="EMBL/GenBank/DDBJ databases">
        <authorList>
            <person name="Zafar N."/>
            <person name="Inman J."/>
            <person name="Hall N."/>
            <person name="Lorenzi H."/>
            <person name="Caler E."/>
        </authorList>
    </citation>
    <scope>NUCLEOTIDE SEQUENCE [LARGE SCALE GENOMIC DNA]</scope>
    <source>
        <strain evidence="8 9">IP1</strain>
    </source>
</reference>
<feature type="transmembrane region" description="Helical" evidence="6">
    <location>
        <begin position="450"/>
        <end position="469"/>
    </location>
</feature>
<dbReference type="KEGG" id="eiv:EIN_229580"/>
<evidence type="ECO:0000256" key="6">
    <source>
        <dbReference type="SAM" id="Phobius"/>
    </source>
</evidence>
<evidence type="ECO:0000256" key="2">
    <source>
        <dbReference type="ARBA" id="ARBA00022692"/>
    </source>
</evidence>
<accession>A0A0A1U6B3</accession>
<keyword evidence="2 6" id="KW-0812">Transmembrane</keyword>
<dbReference type="AlphaFoldDB" id="A0A0A1U6B3"/>
<sequence length="522" mass="58259">MEERKESSLEDVELQEEGVVQDETVLPESTDSLQKEGVSEPTETQGIVSGIDNKEVKAEANSYSLGAGFATVVNSIIGTGVFGIPLGFYSAGIPLSGISLFIFFVLNVITMNYLLEGMARSEGKEELKETGAENDFEVTPVNEIKYRLFDITALGYQWGGQPFKWFNFACMVLYIYGGLWAYVATATSTLSTIFWMVYGEPDRCVDKSGKWECQLSYYTCLILYSVIVLSLSFVDLSKQGKLQMILTFYRFFTFGIMLVTCVVQLSIGGPIGTDTTFLYKFKFVGFGTMFTHTAFALTCHHLIPDAVTPVNNKKFVFWTTSGAMIVSAIFYFLVGLICSWTFGETVVSPITNKWSKYNGRDGGWGSGSTAWYAYPIQYMVLLFPVINLCNSYPLMATALSSNLRNCFTKKFSTGHPKWTKVFCKLLAFVPGILFACAVGSLQIIFDISGLLALFLAFTIPSLVEILSIFKDRKFYGKGSEKTPYSFKVFGNYYVSAVLFVLSFIFLGMSIYFLIAEQIEKHK</sequence>
<dbReference type="GeneID" id="14887192"/>
<feature type="transmembrane region" description="Helical" evidence="6">
    <location>
        <begin position="421"/>
        <end position="444"/>
    </location>
</feature>
<comment type="subcellular location">
    <subcellularLocation>
        <location evidence="1">Membrane</location>
    </subcellularLocation>
</comment>
<feature type="transmembrane region" description="Helical" evidence="6">
    <location>
        <begin position="215"/>
        <end position="236"/>
    </location>
</feature>
<dbReference type="RefSeq" id="XP_004255196.1">
    <property type="nucleotide sequence ID" value="XM_004255148.1"/>
</dbReference>
<feature type="transmembrane region" description="Helical" evidence="6">
    <location>
        <begin position="95"/>
        <end position="115"/>
    </location>
</feature>
<evidence type="ECO:0000259" key="7">
    <source>
        <dbReference type="Pfam" id="PF01490"/>
    </source>
</evidence>
<name>A0A0A1U6B3_ENTIV</name>
<feature type="domain" description="Amino acid transporter transmembrane" evidence="7">
    <location>
        <begin position="64"/>
        <end position="504"/>
    </location>
</feature>
<proteinExistence type="predicted"/>
<dbReference type="Proteomes" id="UP000014680">
    <property type="component" value="Unassembled WGS sequence"/>
</dbReference>
<evidence type="ECO:0000256" key="5">
    <source>
        <dbReference type="SAM" id="MobiDB-lite"/>
    </source>
</evidence>
<dbReference type="OMA" id="MEAYYIC"/>
<dbReference type="OrthoDB" id="294541at2759"/>
<evidence type="ECO:0000256" key="1">
    <source>
        <dbReference type="ARBA" id="ARBA00004370"/>
    </source>
</evidence>